<dbReference type="RefSeq" id="WP_014657908.1">
    <property type="nucleotide sequence ID" value="NC_017731.1"/>
</dbReference>
<organism evidence="1 2">
    <name type="scientific">Providencia stuartii (strain MRSN 2154)</name>
    <dbReference type="NCBI Taxonomy" id="1157951"/>
    <lineage>
        <taxon>Bacteria</taxon>
        <taxon>Pseudomonadati</taxon>
        <taxon>Pseudomonadota</taxon>
        <taxon>Gammaproteobacteria</taxon>
        <taxon>Enterobacterales</taxon>
        <taxon>Morganellaceae</taxon>
        <taxon>Providencia</taxon>
    </lineage>
</organism>
<proteinExistence type="predicted"/>
<dbReference type="EMBL" id="CP003488">
    <property type="protein sequence ID" value="AFH95212.1"/>
    <property type="molecule type" value="Genomic_DNA"/>
</dbReference>
<dbReference type="KEGG" id="psi:S70_17000"/>
<dbReference type="AlphaFoldDB" id="A0A140NTD3"/>
<evidence type="ECO:0000313" key="2">
    <source>
        <dbReference type="Proteomes" id="UP000005012"/>
    </source>
</evidence>
<dbReference type="OrthoDB" id="6388504at2"/>
<sequence length="287" mass="33101">MSEVDDLRSSILSNGWRQGSVIDYHTLKESAEKFGSNIDSSILDVEEKGEYYVIVISMSCDVVYGDCNALPTVECYISHVKNGTANNEKIANPRKMVLNHNERKLELDMAKKIFIDRRILSTVSPDSQLEDSAINSVIRWTVAQYNRLGLPESLVCRIGCVLRDRDFFRWLSKNANIIEGIFIELSTLKELNDKEIYEIGFVCLVDFAEQEVIELDELEEEFNDVFLTKLSGIKTIKLLNNTDYNRQYISAVMTTEDFTYDMLKRFRRYPLDHFSLDSDKNKKLIVA</sequence>
<reference evidence="1 2" key="1">
    <citation type="journal article" date="2012" name="J. Bacteriol.">
        <title>Complete Genome Sequence of Providencia stuartii Clinical Isolate MRSN 2154.</title>
        <authorList>
            <person name="Clifford R.J."/>
            <person name="Hang J."/>
            <person name="Riley M.C."/>
            <person name="Onmus-Leone F."/>
            <person name="Kuschner R.A."/>
            <person name="Lesho E.P."/>
            <person name="Waterman P.E."/>
        </authorList>
    </citation>
    <scope>NUCLEOTIDE SEQUENCE [LARGE SCALE GENOMIC DNA]</scope>
    <source>
        <strain evidence="1 2">MRSN 2154</strain>
    </source>
</reference>
<dbReference type="PATRIC" id="fig|1157951.4.peg.3413"/>
<evidence type="ECO:0000313" key="1">
    <source>
        <dbReference type="EMBL" id="AFH95212.1"/>
    </source>
</evidence>
<dbReference type="HOGENOM" id="CLU_962663_0_0_6"/>
<accession>A0A140NTD3</accession>
<reference evidence="2" key="2">
    <citation type="submission" date="2012-04" db="EMBL/GenBank/DDBJ databases">
        <title>Complete genome sequence of Providencia stuartii clinical isolate MRSN 2154.</title>
        <authorList>
            <person name="Clifford R.J."/>
            <person name="Hang J."/>
            <person name="Riley M.C."/>
            <person name="Onmus-Leone F."/>
            <person name="Kuschner R.A."/>
            <person name="Lesho E.P."/>
            <person name="Waterman P.E."/>
        </authorList>
    </citation>
    <scope>NUCLEOTIDE SEQUENCE [LARGE SCALE GENOMIC DNA]</scope>
    <source>
        <strain evidence="2">MRSN 2154</strain>
    </source>
</reference>
<name>A0A140NTD3_PROSM</name>
<gene>
    <name evidence="1" type="ordered locus">S70_17000</name>
</gene>
<dbReference type="Proteomes" id="UP000005012">
    <property type="component" value="Chromosome"/>
</dbReference>
<protein>
    <submittedName>
        <fullName evidence="1">Uncharacterized protein</fullName>
    </submittedName>
</protein>